<keyword evidence="1" id="KW-1133">Transmembrane helix</keyword>
<organism evidence="5 6">
    <name type="scientific">Delftia tsuruhatensis</name>
    <dbReference type="NCBI Taxonomy" id="180282"/>
    <lineage>
        <taxon>Bacteria</taxon>
        <taxon>Pseudomonadati</taxon>
        <taxon>Pseudomonadota</taxon>
        <taxon>Betaproteobacteria</taxon>
        <taxon>Burkholderiales</taxon>
        <taxon>Comamonadaceae</taxon>
        <taxon>Delftia</taxon>
    </lineage>
</organism>
<feature type="domain" description="DUF11" evidence="3">
    <location>
        <begin position="315"/>
        <end position="409"/>
    </location>
</feature>
<gene>
    <name evidence="5" type="ORF">BI380_28290</name>
</gene>
<accession>A0ABM6EBJ9</accession>
<dbReference type="InterPro" id="IPR026442">
    <property type="entry name" value="IPTL_CTERM"/>
</dbReference>
<evidence type="ECO:0000313" key="5">
    <source>
        <dbReference type="EMBL" id="AOV04954.1"/>
    </source>
</evidence>
<protein>
    <submittedName>
        <fullName evidence="5">IPTL-CTERM sorting domain-containing protein</fullName>
    </submittedName>
</protein>
<feature type="signal peptide" evidence="2">
    <location>
        <begin position="1"/>
        <end position="39"/>
    </location>
</feature>
<dbReference type="NCBIfam" id="TIGR04174">
    <property type="entry name" value="IPTL_CTERM"/>
    <property type="match status" value="1"/>
</dbReference>
<evidence type="ECO:0000256" key="1">
    <source>
        <dbReference type="SAM" id="Phobius"/>
    </source>
</evidence>
<feature type="transmembrane region" description="Helical" evidence="1">
    <location>
        <begin position="796"/>
        <end position="813"/>
    </location>
</feature>
<keyword evidence="6" id="KW-1185">Reference proteome</keyword>
<sequence>MARQSLHIRPTGPRMKAWRQARSLVAAGTLAMVGAVAQAAFLNGDFEAGDLTGWTPQAWTNNGTQANPKRLSELRLQPPGTKSHLVEIASGSEGAADEVLFRGDAGQSALKLTLAGSHSARINLKANSATPASNVIPRSSKVTGGLAGWTQQVNTASSITQEVTLTADDIDQDGKIHIRFVAAPVLEYASNHGGEDRPYFAISLVKTYDAQTATDLTGSPQELFFKYHYGGEPGAPWKTFTDKGGAIQNYTDPQAYDVAPGNAYLRVGDKVRLQAVASACSAGGHAGHLYVDNFGTTLPKTLWISASGPVSAPKADGTEITYTYTYTNNGSTPVNNVKVTPAMPVGTDAGISPTTFVSLAGDGGACTAPAVGSSDPAQCDFGTLAPGQSGTFTMTVKVPAGTPSDQINNGNYTIGGDLTSTLLGAMVQTQLLAPAASSDMVPEVSGLPPTAVVGVPYTGSFSCKNDGAASAGQAICDASGLPPGVTAGQCTIDGTAWMQPAVVPAGKTVVCQVSGTPTGPGGSSTVTVTTGGDNDLTPGNNTATSNIAVTTTPDMQVNLSGLPSTSPLNIPYSGSFTCSNQGLANAVSGTSCAVTGLPAGVTQGACSISPGNAAWVAGNAVPVGATVTCQVSGTPTAAGSSTVTGTTGATDDSNAANNTATMNVSTVAVPDMGVDLSGLPTAFTAGTPYSGSFVCKNQGSADASAGTSCAVTGLPPGVSQGACRISPSNAAWSAGDAVPAGASVTCTVSGTPSSVGAVALTGSTGATGDANPANNTASRAVAVAVSPASIPTLSEWGLILMSVLMGIMGWGMVRRRRRFNAL</sequence>
<evidence type="ECO:0000259" key="3">
    <source>
        <dbReference type="Pfam" id="PF01345"/>
    </source>
</evidence>
<name>A0ABM6EBJ9_9BURK</name>
<dbReference type="Pfam" id="PF01345">
    <property type="entry name" value="DUF11"/>
    <property type="match status" value="1"/>
</dbReference>
<dbReference type="InterPro" id="IPR001434">
    <property type="entry name" value="OmcB-like_DUF11"/>
</dbReference>
<dbReference type="InterPro" id="IPR047589">
    <property type="entry name" value="DUF11_rpt"/>
</dbReference>
<evidence type="ECO:0000256" key="2">
    <source>
        <dbReference type="SAM" id="SignalP"/>
    </source>
</evidence>
<evidence type="ECO:0000259" key="4">
    <source>
        <dbReference type="Pfam" id="PF18203"/>
    </source>
</evidence>
<dbReference type="NCBIfam" id="TIGR01451">
    <property type="entry name" value="B_ant_repeat"/>
    <property type="match status" value="1"/>
</dbReference>
<feature type="domain" description="IPTL-CTERM protein sorting" evidence="4">
    <location>
        <begin position="788"/>
        <end position="817"/>
    </location>
</feature>
<proteinExistence type="predicted"/>
<reference evidence="5 6" key="1">
    <citation type="submission" date="2016-09" db="EMBL/GenBank/DDBJ databases">
        <title>Complete genome sequence of Deltia acidovorans CM13 isolated from murine proximal colonic tissue.</title>
        <authorList>
            <person name="Saffarian A."/>
        </authorList>
    </citation>
    <scope>NUCLEOTIDE SEQUENCE [LARGE SCALE GENOMIC DNA]</scope>
    <source>
        <strain evidence="5 6">CM13</strain>
    </source>
</reference>
<evidence type="ECO:0000313" key="6">
    <source>
        <dbReference type="Proteomes" id="UP000095607"/>
    </source>
</evidence>
<dbReference type="Gene3D" id="2.60.40.10">
    <property type="entry name" value="Immunoglobulins"/>
    <property type="match status" value="1"/>
</dbReference>
<dbReference type="Proteomes" id="UP000095607">
    <property type="component" value="Chromosome"/>
</dbReference>
<dbReference type="InterPro" id="IPR013783">
    <property type="entry name" value="Ig-like_fold"/>
</dbReference>
<feature type="chain" id="PRO_5046371972" evidence="2">
    <location>
        <begin position="40"/>
        <end position="822"/>
    </location>
</feature>
<keyword evidence="2" id="KW-0732">Signal</keyword>
<dbReference type="Pfam" id="PF18203">
    <property type="entry name" value="IPTL-CTERM"/>
    <property type="match status" value="1"/>
</dbReference>
<keyword evidence="1" id="KW-0472">Membrane</keyword>
<dbReference type="EMBL" id="CP017420">
    <property type="protein sequence ID" value="AOV04954.1"/>
    <property type="molecule type" value="Genomic_DNA"/>
</dbReference>
<keyword evidence="1" id="KW-0812">Transmembrane</keyword>